<evidence type="ECO:0000313" key="27">
    <source>
        <dbReference type="Proteomes" id="UP000230008"/>
    </source>
</evidence>
<evidence type="ECO:0000256" key="11">
    <source>
        <dbReference type="ARBA" id="ARBA00022737"/>
    </source>
</evidence>
<evidence type="ECO:0000256" key="17">
    <source>
        <dbReference type="ARBA" id="ARBA00022870"/>
    </source>
</evidence>
<evidence type="ECO:0000256" key="19">
    <source>
        <dbReference type="ARBA" id="ARBA00023121"/>
    </source>
</evidence>
<evidence type="ECO:0000256" key="8">
    <source>
        <dbReference type="ARBA" id="ARBA00022679"/>
    </source>
</evidence>
<evidence type="ECO:0000256" key="3">
    <source>
        <dbReference type="ARBA" id="ARBA00004613"/>
    </source>
</evidence>
<dbReference type="PROSITE" id="PS51771">
    <property type="entry name" value="CGT_MARTX_CPD"/>
    <property type="match status" value="1"/>
</dbReference>
<dbReference type="InterPro" id="IPR011049">
    <property type="entry name" value="Serralysin-like_metalloprot_C"/>
</dbReference>
<evidence type="ECO:0000256" key="22">
    <source>
        <dbReference type="ARBA" id="ARBA00023586"/>
    </source>
</evidence>
<dbReference type="CDD" id="cd14729">
    <property type="entry name" value="RtxA-like"/>
    <property type="match status" value="1"/>
</dbReference>
<evidence type="ECO:0000256" key="6">
    <source>
        <dbReference type="ARBA" id="ARBA00022656"/>
    </source>
</evidence>
<evidence type="ECO:0000256" key="14">
    <source>
        <dbReference type="ARBA" id="ARBA00022813"/>
    </source>
</evidence>
<dbReference type="Gene3D" id="3.40.50.11550">
    <property type="match status" value="1"/>
</dbReference>
<dbReference type="SUPFAM" id="SSF69318">
    <property type="entry name" value="Integrin alpha N-terminal domain"/>
    <property type="match status" value="1"/>
</dbReference>
<dbReference type="RefSeq" id="WP_100103078.1">
    <property type="nucleotide sequence ID" value="NZ_CP017606.1"/>
</dbReference>
<dbReference type="EMBL" id="CP017606">
    <property type="protein sequence ID" value="ATW29502.1"/>
    <property type="molecule type" value="Genomic_DNA"/>
</dbReference>
<keyword evidence="6" id="KW-0800">Toxin</keyword>
<keyword evidence="14" id="KW-0068">Autocatalytic cleavage</keyword>
<comment type="subcellular location">
    <subcellularLocation>
        <location evidence="2">Host cell membrane</location>
    </subcellularLocation>
    <subcellularLocation>
        <location evidence="22">Host cytoplasm</location>
        <location evidence="22">Host cytosol</location>
    </subcellularLocation>
    <subcellularLocation>
        <location evidence="3">Secreted</location>
    </subcellularLocation>
</comment>
<evidence type="ECO:0000256" key="15">
    <source>
        <dbReference type="ARBA" id="ARBA00022837"/>
    </source>
</evidence>
<feature type="domain" description="Peptidase C80" evidence="25">
    <location>
        <begin position="362"/>
        <end position="547"/>
    </location>
</feature>
<evidence type="ECO:0000256" key="16">
    <source>
        <dbReference type="ARBA" id="ARBA00022842"/>
    </source>
</evidence>
<dbReference type="InterPro" id="IPR001343">
    <property type="entry name" value="Hemolysn_Ca-bd"/>
</dbReference>
<dbReference type="SUPFAM" id="SSF159501">
    <property type="entry name" value="EreA/ChaN-like"/>
    <property type="match status" value="1"/>
</dbReference>
<reference evidence="27" key="1">
    <citation type="submission" date="2016-10" db="EMBL/GenBank/DDBJ databases">
        <authorList>
            <person name="Chevignon G."/>
        </authorList>
    </citation>
    <scope>NUCLEOTIDE SEQUENCE [LARGE SCALE GENOMIC DNA]</scope>
    <source>
        <strain evidence="27">A2C</strain>
    </source>
</reference>
<dbReference type="CDD" id="cd20501">
    <property type="entry name" value="C80_RtxA-like"/>
    <property type="match status" value="1"/>
</dbReference>
<evidence type="ECO:0000256" key="5">
    <source>
        <dbReference type="ARBA" id="ARBA00022525"/>
    </source>
</evidence>
<keyword evidence="24" id="KW-0812">Transmembrane</keyword>
<keyword evidence="5" id="KW-0964">Secreted</keyword>
<dbReference type="Pfam" id="PF00353">
    <property type="entry name" value="HemolysinCabind"/>
    <property type="match status" value="1"/>
</dbReference>
<dbReference type="GO" id="GO:0008289">
    <property type="term" value="F:lipid binding"/>
    <property type="evidence" value="ECO:0007669"/>
    <property type="project" value="UniProtKB-KW"/>
</dbReference>
<dbReference type="InterPro" id="IPR020974">
    <property type="entry name" value="CPD_dom"/>
</dbReference>
<dbReference type="GO" id="GO:0090729">
    <property type="term" value="F:toxin activity"/>
    <property type="evidence" value="ECO:0007669"/>
    <property type="project" value="UniProtKB-KW"/>
</dbReference>
<organism evidence="26 27">
    <name type="scientific">Candidatus Williamhamiltonella defendens</name>
    <dbReference type="NCBI Taxonomy" id="138072"/>
    <lineage>
        <taxon>Bacteria</taxon>
        <taxon>Pseudomonadati</taxon>
        <taxon>Pseudomonadota</taxon>
        <taxon>Gammaproteobacteria</taxon>
        <taxon>Enterobacterales</taxon>
        <taxon>Enterobacteriaceae</taxon>
        <taxon>aphid secondary symbionts</taxon>
        <taxon>Candidatus Williamhamiltonella</taxon>
    </lineage>
</organism>
<evidence type="ECO:0000256" key="13">
    <source>
        <dbReference type="ARBA" id="ARBA00022807"/>
    </source>
</evidence>
<dbReference type="Gene3D" id="2.130.10.130">
    <property type="entry name" value="Integrin alpha, N-terminal"/>
    <property type="match status" value="1"/>
</dbReference>
<dbReference type="GO" id="GO:0008234">
    <property type="term" value="F:cysteine-type peptidase activity"/>
    <property type="evidence" value="ECO:0007669"/>
    <property type="project" value="UniProtKB-KW"/>
</dbReference>
<evidence type="ECO:0000256" key="2">
    <source>
        <dbReference type="ARBA" id="ARBA00004165"/>
    </source>
</evidence>
<keyword evidence="10" id="KW-0732">Signal</keyword>
<dbReference type="GO" id="GO:0006508">
    <property type="term" value="P:proteolysis"/>
    <property type="evidence" value="ECO:0007669"/>
    <property type="project" value="UniProtKB-KW"/>
</dbReference>
<dbReference type="GO" id="GO:0020002">
    <property type="term" value="C:host cell plasma membrane"/>
    <property type="evidence" value="ECO:0007669"/>
    <property type="project" value="UniProtKB-SubCell"/>
</dbReference>
<dbReference type="GO" id="GO:0005576">
    <property type="term" value="C:extracellular region"/>
    <property type="evidence" value="ECO:0007669"/>
    <property type="project" value="UniProtKB-SubCell"/>
</dbReference>
<keyword evidence="15" id="KW-0106">Calcium</keyword>
<dbReference type="PANTHER" id="PTHR46580">
    <property type="entry name" value="SENSOR KINASE-RELATED"/>
    <property type="match status" value="1"/>
</dbReference>
<sequence>MGNSVSARHTREANQQMTSSNSESSEIGNDLNQYQITNTENRDLIEKKILKLARVDGKSFNPEYLDFDSNSAMEDLFKKRTRLQKDAKLYFKEKSIQGRSEFHLSLFANQGKTAESISIKEFLRNNSGLVIGESHSALTSKKLLIDNMKILASKGVKVLYLEHLFSDLHQEYLDKYFSSGKMPKQLHEYLNILDRGHHTDRSGQYTFLKLVEAAKNAKIKIIAIDCAASYINEGINSRDKSKTRIQMMNYFAEKIISQDVKNNNKKWIAFVGNTHTNTMHDTPGLAELTNVIGIRVEDSNENNLSIDPGKNIEGIENIQRPGKIFIKADLLLKINVNSHDQINIERLPIAPSIKHSHPVSDKSFSQAETRFAGQIIVELEEDRVVSEAAKRLAGKHAERSLIIQLKKEGGYEVVKGNPYLLRGDLRWQVVGHSREGANEGYPGTFGGLSAQQLSNQLIALHAQLKKQFRINPRPKYISLVGCSLAAASVEDKSYAQHFGKALKHQAGWQTDIGARRLPVTVNAEGRKLSVVNEAASEEMPDKVVLSWTPEGELVVQKTRFSDRASGVLAPETLSSWEPPLDSLVEPRSAVASLQTGLGDVPPALDRSSDAGEISLSRKALHQMGAMVEGQPLSPEHFTKENGVQKLRFDAQRLAFYLHHADGGELSTQQAVRFLKQQLDVKSPPSLLEGDDKASTMVALEQLNRINEHVQRGAPAPMTSSLDIPPALWGSLKSVLAPAGGARLNRLSARAGFGMQGYGYLRGLRDLKNYRDLLNKGGLTETQKEELIFQHHLAIASFSSNIGIDATQSGLGQYGRRLVQNGISSGVGMNVARFGGPVLGALSSGFDMVQAYRAFSELPSTAEPKARQDLIVNGALSVAGATLNIGMAIAFAVGGQASLLAGPAGLIMGGGLVLGGMIYSAVRQVEELKKWVQLSVLEELDSGWRLFSGEYLAPELANQASRHQMLAHAQAEHQKAQTAQFQTLLLSHGQIDKVYGSLGQILLTPQRYKKIVAHHAGMEEDRVHPDEITQGKRALSDKLNRLKSNLLISGEMTVVDSDYEYYSPTLTSRDDRSDADIMMTLSAGHRQSLGRFVDENTQSLTASLEMKGRHRAPSALGDFNGDGRPDIGYFSPEGLFFLFADENGAYGPVKKMDTKNTFYHGLYANHVRHLVGDINGDGLDDIMFFLDSGDAVQILLGQPTEDFVFKEIKGVKLPALSQAAPVLTDVNGDGHPDWVSFVKNSLYVHYGDAGKMLGMPEEVSHPDAPLHSAQYLHHLAGDINGDGLGDILSVTRDGQLETRLGSRTPGQPLRRLANQTQAAVQGFGGVFNPSQLQLHDMNGDGRSDLVVIQDDGSYTMSYGQAEGTLGEASDDKSREEQGAKVAYRPNLLAKQNEQKIVGIRQGAVHLELISLNEQGEVHAHPFESRRERDLIAYYKLGDGEDDMTGQPSRRNYFDVGGGTKKFTGGSCADTFLLQGQQQAPSQPGHFNGAGPIRAEEGEKDDQDTVIAAVKPANGRGYQIDLHKGEVKYVGEDTKIATLENIEHAIGHRETNDILIGDDRNNHLEGAGGSDTLSGHGGNDILSLSSGTATGGEGIDSYRILQNNRAADTLTEIEVKETVGQHDTSNIILDYNAANVMSLSLKDTESGGDMVLTLRNDNQSLTEVRFKNMYGLAQGETRALQHHYFLYTRDGMFITGFPETLMQQADGRWPVPPLILDNFHQKELLMGTGMAHHYVVENAVLKRDIVIHRHVMPHHKDDPLIQDRVEVPWLLQETVFTTDKDDVVLSPVGDTHASVRIKHFIKEAPDRPLSLVDLNGDVAAVEVNEEGLVSIGRPEGTDQNDTVRVRHDRALKNKRLDLGAGSPVPVSKVSESDLTAGRLPESMAGFASSQSDSLASQAEPLHRHWNPCRTSRYHCNTPLICYIWCHLTF</sequence>
<feature type="transmembrane region" description="Helical" evidence="24">
    <location>
        <begin position="899"/>
        <end position="921"/>
    </location>
</feature>
<keyword evidence="7" id="KW-0645">Protease</keyword>
<keyword evidence="8" id="KW-0808">Transferase</keyword>
<feature type="region of interest" description="Disordered" evidence="23">
    <location>
        <begin position="1477"/>
        <end position="1500"/>
    </location>
</feature>
<evidence type="ECO:0000313" key="26">
    <source>
        <dbReference type="EMBL" id="ATW29502.1"/>
    </source>
</evidence>
<proteinExistence type="predicted"/>
<dbReference type="InterPro" id="IPR028994">
    <property type="entry name" value="Integrin_alpha_N"/>
</dbReference>
<keyword evidence="19" id="KW-0446">Lipid-binding</keyword>
<keyword evidence="18" id="KW-0843">Virulence</keyword>
<evidence type="ECO:0000256" key="24">
    <source>
        <dbReference type="SAM" id="Phobius"/>
    </source>
</evidence>
<protein>
    <recommendedName>
        <fullName evidence="25">Peptidase C80 domain-containing protein</fullName>
    </recommendedName>
</protein>
<dbReference type="Pfam" id="PF11713">
    <property type="entry name" value="Peptidase_C80"/>
    <property type="match status" value="1"/>
</dbReference>
<evidence type="ECO:0000256" key="4">
    <source>
        <dbReference type="ARBA" id="ARBA00022511"/>
    </source>
</evidence>
<evidence type="ECO:0000256" key="12">
    <source>
        <dbReference type="ARBA" id="ARBA00022801"/>
    </source>
</evidence>
<keyword evidence="11" id="KW-0677">Repeat</keyword>
<keyword evidence="16" id="KW-0460">Magnesium</keyword>
<feature type="region of interest" description="Disordered" evidence="23">
    <location>
        <begin position="1"/>
        <end position="33"/>
    </location>
</feature>
<name>A0A2D3T111_9ENTR</name>
<keyword evidence="20 24" id="KW-0472">Membrane</keyword>
<dbReference type="Gene3D" id="2.150.10.10">
    <property type="entry name" value="Serralysin-like metalloprotease, C-terminal"/>
    <property type="match status" value="1"/>
</dbReference>
<keyword evidence="21" id="KW-1035">Host cytoplasm</keyword>
<dbReference type="GO" id="GO:0044164">
    <property type="term" value="C:host cell cytosol"/>
    <property type="evidence" value="ECO:0007669"/>
    <property type="project" value="UniProtKB-SubCell"/>
</dbReference>
<dbReference type="Proteomes" id="UP000230008">
    <property type="component" value="Chromosome"/>
</dbReference>
<keyword evidence="4" id="KW-1032">Host cell membrane</keyword>
<evidence type="ECO:0000256" key="23">
    <source>
        <dbReference type="SAM" id="MobiDB-lite"/>
    </source>
</evidence>
<evidence type="ECO:0000256" key="20">
    <source>
        <dbReference type="ARBA" id="ARBA00023136"/>
    </source>
</evidence>
<dbReference type="InterPro" id="IPR038383">
    <property type="entry name" value="CPD_dom_sf"/>
</dbReference>
<keyword evidence="12" id="KW-0378">Hydrolase</keyword>
<keyword evidence="13" id="KW-0788">Thiol protease</keyword>
<evidence type="ECO:0000256" key="10">
    <source>
        <dbReference type="ARBA" id="ARBA00022729"/>
    </source>
</evidence>
<dbReference type="Gene3D" id="3.40.50.11050">
    <property type="match status" value="1"/>
</dbReference>
<dbReference type="InterPro" id="IPR049824">
    <property type="entry name" value="RtxA-like_C80"/>
</dbReference>
<evidence type="ECO:0000256" key="9">
    <source>
        <dbReference type="ARBA" id="ARBA00022723"/>
    </source>
</evidence>
<evidence type="ECO:0000256" key="21">
    <source>
        <dbReference type="ARBA" id="ARBA00023200"/>
    </source>
</evidence>
<keyword evidence="9" id="KW-0479">Metal-binding</keyword>
<dbReference type="GO" id="GO:0016740">
    <property type="term" value="F:transferase activity"/>
    <property type="evidence" value="ECO:0007669"/>
    <property type="project" value="UniProtKB-KW"/>
</dbReference>
<dbReference type="Pfam" id="PF13517">
    <property type="entry name" value="FG-GAP_3"/>
    <property type="match status" value="1"/>
</dbReference>
<keyword evidence="17" id="KW-1043">Host membrane</keyword>
<evidence type="ECO:0000256" key="1">
    <source>
        <dbReference type="ARBA" id="ARBA00001946"/>
    </source>
</evidence>
<accession>A0A2D3T111</accession>
<evidence type="ECO:0000259" key="25">
    <source>
        <dbReference type="PROSITE" id="PS51771"/>
    </source>
</evidence>
<reference evidence="27" key="2">
    <citation type="submission" date="2017-11" db="EMBL/GenBank/DDBJ databases">
        <title>PacBio sequencing of new strain of the secondary endosymbiont Candidatus Hamiltonella defensa.</title>
        <authorList>
            <person name="Strand M.R."/>
            <person name="Oliver K."/>
        </authorList>
    </citation>
    <scope>NUCLEOTIDE SEQUENCE [LARGE SCALE GENOMIC DNA]</scope>
    <source>
        <strain evidence="27">A2C</strain>
    </source>
</reference>
<evidence type="ECO:0000256" key="7">
    <source>
        <dbReference type="ARBA" id="ARBA00022670"/>
    </source>
</evidence>
<evidence type="ECO:0000256" key="18">
    <source>
        <dbReference type="ARBA" id="ARBA00023026"/>
    </source>
</evidence>
<dbReference type="GO" id="GO:0005509">
    <property type="term" value="F:calcium ion binding"/>
    <property type="evidence" value="ECO:0007669"/>
    <property type="project" value="InterPro"/>
</dbReference>
<keyword evidence="24" id="KW-1133">Transmembrane helix</keyword>
<feature type="transmembrane region" description="Helical" evidence="24">
    <location>
        <begin position="869"/>
        <end position="892"/>
    </location>
</feature>
<dbReference type="InterPro" id="IPR013517">
    <property type="entry name" value="FG-GAP"/>
</dbReference>
<comment type="cofactor">
    <cofactor evidence="1">
        <name>Mg(2+)</name>
        <dbReference type="ChEBI" id="CHEBI:18420"/>
    </cofactor>
</comment>
<dbReference type="SUPFAM" id="SSF51120">
    <property type="entry name" value="beta-Roll"/>
    <property type="match status" value="1"/>
</dbReference>
<gene>
    <name evidence="26" type="ORF">BJP41_03115</name>
</gene>